<organism evidence="2 3">
    <name type="scientific">Nocardioides guangzhouensis</name>
    <dbReference type="NCBI Taxonomy" id="2497878"/>
    <lineage>
        <taxon>Bacteria</taxon>
        <taxon>Bacillati</taxon>
        <taxon>Actinomycetota</taxon>
        <taxon>Actinomycetes</taxon>
        <taxon>Propionibacteriales</taxon>
        <taxon>Nocardioidaceae</taxon>
        <taxon>Nocardioides</taxon>
    </lineage>
</organism>
<evidence type="ECO:0000313" key="2">
    <source>
        <dbReference type="EMBL" id="RYP87269.1"/>
    </source>
</evidence>
<dbReference type="EMBL" id="SDKM01000007">
    <property type="protein sequence ID" value="RYP87269.1"/>
    <property type="molecule type" value="Genomic_DNA"/>
</dbReference>
<proteinExistence type="predicted"/>
<reference evidence="2 3" key="1">
    <citation type="submission" date="2019-01" db="EMBL/GenBank/DDBJ databases">
        <title>Nocardioides guangzhouensis sp. nov., an actinobacterium isolated from soil.</title>
        <authorList>
            <person name="Fu Y."/>
            <person name="Cai Y."/>
            <person name="Lin Z."/>
            <person name="Chen P."/>
        </authorList>
    </citation>
    <scope>NUCLEOTIDE SEQUENCE [LARGE SCALE GENOMIC DNA]</scope>
    <source>
        <strain evidence="2 3">130</strain>
    </source>
</reference>
<feature type="compositionally biased region" description="Basic and acidic residues" evidence="1">
    <location>
        <begin position="210"/>
        <end position="235"/>
    </location>
</feature>
<keyword evidence="3" id="KW-1185">Reference proteome</keyword>
<dbReference type="AlphaFoldDB" id="A0A4V1XZM5"/>
<evidence type="ECO:0000313" key="3">
    <source>
        <dbReference type="Proteomes" id="UP000295198"/>
    </source>
</evidence>
<protein>
    <recommendedName>
        <fullName evidence="4">Methyltransferase domain-containing protein</fullName>
    </recommendedName>
</protein>
<dbReference type="OrthoDB" id="9797252at2"/>
<dbReference type="RefSeq" id="WP_134715440.1">
    <property type="nucleotide sequence ID" value="NZ_SDKM01000007.1"/>
</dbReference>
<dbReference type="InterPro" id="IPR029063">
    <property type="entry name" value="SAM-dependent_MTases_sf"/>
</dbReference>
<feature type="region of interest" description="Disordered" evidence="1">
    <location>
        <begin position="208"/>
        <end position="235"/>
    </location>
</feature>
<name>A0A4V1XZM5_9ACTN</name>
<accession>A0A4V1XZM5</accession>
<dbReference type="SUPFAM" id="SSF53335">
    <property type="entry name" value="S-adenosyl-L-methionine-dependent methyltransferases"/>
    <property type="match status" value="1"/>
</dbReference>
<comment type="caution">
    <text evidence="2">The sequence shown here is derived from an EMBL/GenBank/DDBJ whole genome shotgun (WGS) entry which is preliminary data.</text>
</comment>
<evidence type="ECO:0008006" key="4">
    <source>
        <dbReference type="Google" id="ProtNLM"/>
    </source>
</evidence>
<dbReference type="Proteomes" id="UP000295198">
    <property type="component" value="Unassembled WGS sequence"/>
</dbReference>
<dbReference type="Gene3D" id="3.40.50.150">
    <property type="entry name" value="Vaccinia Virus protein VP39"/>
    <property type="match status" value="1"/>
</dbReference>
<evidence type="ECO:0000256" key="1">
    <source>
        <dbReference type="SAM" id="MobiDB-lite"/>
    </source>
</evidence>
<sequence length="262" mass="28631">MDTPLAPQDRPTFPAEAVAWLVGASARTVVSLGSPEVTAALVVAGHDVATPQATRGRLPYPDRSVDVVVASRGLPDDLDDVARVLRPGGHLALVWNDRDQRIPWARKLDRCLGTEVAGDEPASPLVLCPHFGFVSEQSWRWWEPVNHESLETLVRAELSGLALEECDRRVAAALALYADYGRGADGMQMPWVARCYKATVVERPWQAPHSIDEHPGEQGVDGRAHHGKPVADEKPVDLLEPVVVDPEVQDASDSDLLLIDFR</sequence>
<gene>
    <name evidence="2" type="ORF">EKO23_06635</name>
</gene>